<dbReference type="PANTHER" id="PTHR44520:SF2">
    <property type="entry name" value="RESPONSE REGULATOR RCP1"/>
    <property type="match status" value="1"/>
</dbReference>
<dbReference type="InterPro" id="IPR052893">
    <property type="entry name" value="TCS_response_regulator"/>
</dbReference>
<protein>
    <submittedName>
        <fullName evidence="3">Response regulator</fullName>
    </submittedName>
</protein>
<dbReference type="GO" id="GO:0000160">
    <property type="term" value="P:phosphorelay signal transduction system"/>
    <property type="evidence" value="ECO:0007669"/>
    <property type="project" value="InterPro"/>
</dbReference>
<gene>
    <name evidence="3" type="ORF">D1013_10285</name>
</gene>
<dbReference type="PANTHER" id="PTHR44520">
    <property type="entry name" value="RESPONSE REGULATOR RCP1-RELATED"/>
    <property type="match status" value="1"/>
</dbReference>
<keyword evidence="4" id="KW-1185">Reference proteome</keyword>
<evidence type="ECO:0000313" key="4">
    <source>
        <dbReference type="Proteomes" id="UP000276309"/>
    </source>
</evidence>
<dbReference type="RefSeq" id="WP_121848747.1">
    <property type="nucleotide sequence ID" value="NZ_CP032050.1"/>
</dbReference>
<dbReference type="OrthoDB" id="1376781at2"/>
<dbReference type="AlphaFoldDB" id="A0A3G2L6F2"/>
<organism evidence="3 4">
    <name type="scientific">Euzebyella marina</name>
    <dbReference type="NCBI Taxonomy" id="1761453"/>
    <lineage>
        <taxon>Bacteria</taxon>
        <taxon>Pseudomonadati</taxon>
        <taxon>Bacteroidota</taxon>
        <taxon>Flavobacteriia</taxon>
        <taxon>Flavobacteriales</taxon>
        <taxon>Flavobacteriaceae</taxon>
        <taxon>Euzebyella</taxon>
    </lineage>
</organism>
<feature type="modified residue" description="4-aspartylphosphate" evidence="1">
    <location>
        <position position="69"/>
    </location>
</feature>
<evidence type="ECO:0000313" key="3">
    <source>
        <dbReference type="EMBL" id="AYN67731.1"/>
    </source>
</evidence>
<dbReference type="InterPro" id="IPR011006">
    <property type="entry name" value="CheY-like_superfamily"/>
</dbReference>
<dbReference type="SUPFAM" id="SSF52172">
    <property type="entry name" value="CheY-like"/>
    <property type="match status" value="1"/>
</dbReference>
<keyword evidence="1" id="KW-0597">Phosphoprotein</keyword>
<dbReference type="PROSITE" id="PS50110">
    <property type="entry name" value="RESPONSE_REGULATORY"/>
    <property type="match status" value="1"/>
</dbReference>
<sequence>MESNSVTNTQLVVWVIDDDFVSIFATRYGIEQWNSNCKVVDFDSAETALKIFSDTLDNEEERPDIILLDLIMPGMDGWTFLSNFEKMTQGNPGTDIYILSAFTNSRDRKKAKGHPSVKGHFDKPLSKSLLEEVFNANYL</sequence>
<reference evidence="3 4" key="1">
    <citation type="submission" date="2018-08" db="EMBL/GenBank/DDBJ databases">
        <title>The reduced genetic potential of extracellular carbohydrate catabolism in Euzebyella marina RN62, a Flavobacteriia bacterium isolated from the hadal water.</title>
        <authorList>
            <person name="Xue C."/>
        </authorList>
    </citation>
    <scope>NUCLEOTIDE SEQUENCE [LARGE SCALE GENOMIC DNA]</scope>
    <source>
        <strain evidence="3 4">RN62</strain>
    </source>
</reference>
<dbReference type="SMART" id="SM00448">
    <property type="entry name" value="REC"/>
    <property type="match status" value="1"/>
</dbReference>
<feature type="domain" description="Response regulatory" evidence="2">
    <location>
        <begin position="12"/>
        <end position="138"/>
    </location>
</feature>
<dbReference type="EMBL" id="CP032050">
    <property type="protein sequence ID" value="AYN67731.1"/>
    <property type="molecule type" value="Genomic_DNA"/>
</dbReference>
<name>A0A3G2L6F2_9FLAO</name>
<proteinExistence type="predicted"/>
<dbReference type="KEGG" id="emar:D1013_10285"/>
<dbReference type="Gene3D" id="3.40.50.2300">
    <property type="match status" value="1"/>
</dbReference>
<dbReference type="Proteomes" id="UP000276309">
    <property type="component" value="Chromosome"/>
</dbReference>
<dbReference type="InterPro" id="IPR001789">
    <property type="entry name" value="Sig_transdc_resp-reg_receiver"/>
</dbReference>
<accession>A0A3G2L6F2</accession>
<evidence type="ECO:0000256" key="1">
    <source>
        <dbReference type="PROSITE-ProRule" id="PRU00169"/>
    </source>
</evidence>
<evidence type="ECO:0000259" key="2">
    <source>
        <dbReference type="PROSITE" id="PS50110"/>
    </source>
</evidence>
<dbReference type="Pfam" id="PF00072">
    <property type="entry name" value="Response_reg"/>
    <property type="match status" value="1"/>
</dbReference>